<feature type="disulfide bond" evidence="14">
    <location>
        <begin position="81"/>
        <end position="86"/>
    </location>
</feature>
<feature type="binding site" evidence="12">
    <location>
        <position position="85"/>
    </location>
    <ligand>
        <name>Ca(2+)</name>
        <dbReference type="ChEBI" id="CHEBI:29108"/>
        <label>1</label>
    </ligand>
</feature>
<organism evidence="17 18">
    <name type="scientific">Spinacia oleracea</name>
    <name type="common">Spinach</name>
    <dbReference type="NCBI Taxonomy" id="3562"/>
    <lineage>
        <taxon>Eukaryota</taxon>
        <taxon>Viridiplantae</taxon>
        <taxon>Streptophyta</taxon>
        <taxon>Embryophyta</taxon>
        <taxon>Tracheophyta</taxon>
        <taxon>Spermatophyta</taxon>
        <taxon>Magnoliopsida</taxon>
        <taxon>eudicotyledons</taxon>
        <taxon>Gunneridae</taxon>
        <taxon>Pentapetalae</taxon>
        <taxon>Caryophyllales</taxon>
        <taxon>Chenopodiaceae</taxon>
        <taxon>Chenopodioideae</taxon>
        <taxon>Anserineae</taxon>
        <taxon>Spinacia</taxon>
    </lineage>
</organism>
<evidence type="ECO:0000256" key="7">
    <source>
        <dbReference type="ARBA" id="ARBA00023002"/>
    </source>
</evidence>
<keyword evidence="15" id="KW-0376">Hydrogen peroxide</keyword>
<comment type="subcellular location">
    <subcellularLocation>
        <location evidence="15">Secreted</location>
    </subcellularLocation>
</comment>
<keyword evidence="6 12" id="KW-0479">Metal-binding</keyword>
<feature type="disulfide bond" evidence="14">
    <location>
        <begin position="133"/>
        <end position="335"/>
    </location>
</feature>
<dbReference type="GO" id="GO:0020037">
    <property type="term" value="F:heme binding"/>
    <property type="evidence" value="ECO:0007669"/>
    <property type="project" value="UniProtKB-UniRule"/>
</dbReference>
<dbReference type="AlphaFoldDB" id="A0A9R0K3T4"/>
<feature type="binding site" description="axial binding residue" evidence="12">
    <location>
        <position position="204"/>
    </location>
    <ligand>
        <name>heme b</name>
        <dbReference type="ChEBI" id="CHEBI:60344"/>
    </ligand>
    <ligandPart>
        <name>Fe</name>
        <dbReference type="ChEBI" id="CHEBI:18248"/>
    </ligandPart>
</feature>
<evidence type="ECO:0000256" key="10">
    <source>
        <dbReference type="PIRSR" id="PIRSR600823-1"/>
    </source>
</evidence>
<name>A0A9R0K3T4_SPIOL</name>
<dbReference type="InterPro" id="IPR019793">
    <property type="entry name" value="Peroxidases_heam-ligand_BS"/>
</dbReference>
<dbReference type="InterPro" id="IPR000823">
    <property type="entry name" value="Peroxidase_pln"/>
</dbReference>
<feature type="active site" description="Proton acceptor" evidence="10">
    <location>
        <position position="79"/>
    </location>
</feature>
<feature type="binding site" evidence="12">
    <location>
        <position position="87"/>
    </location>
    <ligand>
        <name>Ca(2+)</name>
        <dbReference type="ChEBI" id="CHEBI:29108"/>
        <label>1</label>
    </ligand>
</feature>
<dbReference type="PANTHER" id="PTHR31517">
    <property type="match status" value="1"/>
</dbReference>
<feature type="binding site" evidence="12">
    <location>
        <position position="80"/>
    </location>
    <ligand>
        <name>Ca(2+)</name>
        <dbReference type="ChEBI" id="CHEBI:29108"/>
        <label>1</label>
    </ligand>
</feature>
<dbReference type="EC" id="1.11.1.7" evidence="3 15"/>
<keyword evidence="7 15" id="KW-0560">Oxidoreductase</keyword>
<comment type="cofactor">
    <cofactor evidence="12 15">
        <name>Ca(2+)</name>
        <dbReference type="ChEBI" id="CHEBI:29108"/>
    </cofactor>
    <text evidence="12 15">Binds 2 calcium ions per subunit.</text>
</comment>
<evidence type="ECO:0000256" key="1">
    <source>
        <dbReference type="ARBA" id="ARBA00000189"/>
    </source>
</evidence>
<feature type="binding site" evidence="12">
    <location>
        <position position="267"/>
    </location>
    <ligand>
        <name>Ca(2+)</name>
        <dbReference type="ChEBI" id="CHEBI:29108"/>
        <label>2</label>
    </ligand>
</feature>
<dbReference type="SUPFAM" id="SSF48113">
    <property type="entry name" value="Heme-dependent peroxidases"/>
    <property type="match status" value="1"/>
</dbReference>
<keyword evidence="5 15" id="KW-0349">Heme</keyword>
<feature type="binding site" evidence="12">
    <location>
        <position position="101"/>
    </location>
    <ligand>
        <name>Ca(2+)</name>
        <dbReference type="ChEBI" id="CHEBI:29108"/>
        <label>1</label>
    </ligand>
</feature>
<dbReference type="PROSITE" id="PS00435">
    <property type="entry name" value="PEROXIDASE_1"/>
    <property type="match status" value="1"/>
</dbReference>
<evidence type="ECO:0000256" key="3">
    <source>
        <dbReference type="ARBA" id="ARBA00012313"/>
    </source>
</evidence>
<dbReference type="GO" id="GO:0004601">
    <property type="term" value="F:peroxidase activity"/>
    <property type="evidence" value="ECO:0000318"/>
    <property type="project" value="GO_Central"/>
</dbReference>
<feature type="disulfide bond" evidence="14">
    <location>
        <begin position="211"/>
        <end position="243"/>
    </location>
</feature>
<dbReference type="InterPro" id="IPR019794">
    <property type="entry name" value="Peroxidases_AS"/>
</dbReference>
<dbReference type="GO" id="GO:0046872">
    <property type="term" value="F:metal ion binding"/>
    <property type="evidence" value="ECO:0007669"/>
    <property type="project" value="UniProtKB-UniRule"/>
</dbReference>
<evidence type="ECO:0000313" key="17">
    <source>
        <dbReference type="Proteomes" id="UP000813463"/>
    </source>
</evidence>
<dbReference type="PANTHER" id="PTHR31517:SF84">
    <property type="entry name" value="PEROXIDASE"/>
    <property type="match status" value="1"/>
</dbReference>
<dbReference type="PROSITE" id="PS00436">
    <property type="entry name" value="PEROXIDASE_2"/>
    <property type="match status" value="1"/>
</dbReference>
<evidence type="ECO:0000256" key="11">
    <source>
        <dbReference type="PIRSR" id="PIRSR600823-2"/>
    </source>
</evidence>
<evidence type="ECO:0000256" key="13">
    <source>
        <dbReference type="PIRSR" id="PIRSR600823-4"/>
    </source>
</evidence>
<dbReference type="GO" id="GO:0006979">
    <property type="term" value="P:response to oxidative stress"/>
    <property type="evidence" value="ECO:0007669"/>
    <property type="project" value="UniProtKB-UniRule"/>
</dbReference>
<dbReference type="Proteomes" id="UP000813463">
    <property type="component" value="Chromosome 3"/>
</dbReference>
<keyword evidence="9 14" id="KW-1015">Disulfide bond</keyword>
<dbReference type="Pfam" id="PF00141">
    <property type="entry name" value="peroxidase"/>
    <property type="match status" value="1"/>
</dbReference>
<sequence length="340" mass="37710">MKFLHQNIETHRSNLFMIMKRILSVIVICSLISHSQAALEVGFYRDKCPFAEAIINHEVKKSYLIDKGIAAGIVRLQFHDCFVRGCDGSIFIDSTPTNQAEKDGSTNESIRGLEVIYNAKDKLEAVCPGVLSCADILAYAARDSNVLSGGVYWDVPAGRRDGRISRASEIVDIPLPSFNLVQITESFANKGLTQADMVALSGSHSIGRSHCFQFTDRLYNHNTKTMKDPNLDPHYAQLLRIVCPKVLQEIFNQTLVVGMNQSPFYMDSSYYGNLFKHAGLFVSDQSLLDSQTTATQAASYAANDLSWKVDFAQAMIKLSQVQVLTGNQGEIRANCRVINP</sequence>
<evidence type="ECO:0000256" key="12">
    <source>
        <dbReference type="PIRSR" id="PIRSR600823-3"/>
    </source>
</evidence>
<evidence type="ECO:0000256" key="4">
    <source>
        <dbReference type="ARBA" id="ARBA00022559"/>
    </source>
</evidence>
<evidence type="ECO:0000259" key="16">
    <source>
        <dbReference type="PROSITE" id="PS50873"/>
    </source>
</evidence>
<feature type="site" description="Transition state stabilizer" evidence="13">
    <location>
        <position position="75"/>
    </location>
</feature>
<comment type="cofactor">
    <cofactor evidence="12 15">
        <name>heme b</name>
        <dbReference type="ChEBI" id="CHEBI:60344"/>
    </cofactor>
    <text evidence="12 15">Binds 1 heme b (iron(II)-protoporphyrin IX) group per subunit.</text>
</comment>
<dbReference type="InterPro" id="IPR010255">
    <property type="entry name" value="Haem_peroxidase_sf"/>
</dbReference>
<comment type="similarity">
    <text evidence="2">Belongs to the peroxidase family. Ascorbate peroxidase subfamily.</text>
</comment>
<dbReference type="Gene3D" id="1.10.420.10">
    <property type="entry name" value="Peroxidase, domain 2"/>
    <property type="match status" value="1"/>
</dbReference>
<feature type="binding site" evidence="12">
    <location>
        <position position="89"/>
    </location>
    <ligand>
        <name>Ca(2+)</name>
        <dbReference type="ChEBI" id="CHEBI:29108"/>
        <label>1</label>
    </ligand>
</feature>
<dbReference type="CDD" id="cd00693">
    <property type="entry name" value="secretory_peroxidase"/>
    <property type="match status" value="1"/>
</dbReference>
<dbReference type="GO" id="GO:0140825">
    <property type="term" value="F:lactoperoxidase activity"/>
    <property type="evidence" value="ECO:0007669"/>
    <property type="project" value="UniProtKB-EC"/>
</dbReference>
<evidence type="ECO:0000256" key="8">
    <source>
        <dbReference type="ARBA" id="ARBA00023004"/>
    </source>
</evidence>
<comment type="similarity">
    <text evidence="15">Belongs to the peroxidase family. Classical plant (class III) peroxidase subfamily.</text>
</comment>
<evidence type="ECO:0000313" key="18">
    <source>
        <dbReference type="RefSeq" id="XP_021857440.2"/>
    </source>
</evidence>
<dbReference type="KEGG" id="soe:110796672"/>
<feature type="binding site" evidence="11">
    <location>
        <position position="174"/>
    </location>
    <ligand>
        <name>substrate</name>
    </ligand>
</feature>
<evidence type="ECO:0000256" key="2">
    <source>
        <dbReference type="ARBA" id="ARBA00006873"/>
    </source>
</evidence>
<dbReference type="PRINTS" id="PR00458">
    <property type="entry name" value="PEROXIDASE"/>
</dbReference>
<dbReference type="InterPro" id="IPR002016">
    <property type="entry name" value="Haem_peroxidase"/>
</dbReference>
<dbReference type="GO" id="GO:0009505">
    <property type="term" value="C:plant-type cell wall"/>
    <property type="evidence" value="ECO:0000318"/>
    <property type="project" value="GO_Central"/>
</dbReference>
<evidence type="ECO:0000256" key="9">
    <source>
        <dbReference type="ARBA" id="ARBA00023157"/>
    </source>
</evidence>
<proteinExistence type="inferred from homology"/>
<keyword evidence="17" id="KW-1185">Reference proteome</keyword>
<feature type="disulfide bond" evidence="14">
    <location>
        <begin position="48"/>
        <end position="127"/>
    </location>
</feature>
<dbReference type="PROSITE" id="PS50873">
    <property type="entry name" value="PEROXIDASE_4"/>
    <property type="match status" value="1"/>
</dbReference>
<feature type="domain" description="Plant heme peroxidase family profile" evidence="16">
    <location>
        <begin position="38"/>
        <end position="339"/>
    </location>
</feature>
<evidence type="ECO:0000256" key="15">
    <source>
        <dbReference type="RuleBase" id="RU362060"/>
    </source>
</evidence>
<reference evidence="17" key="1">
    <citation type="journal article" date="2021" name="Nat. Commun.">
        <title>Genomic analyses provide insights into spinach domestication and the genetic basis of agronomic traits.</title>
        <authorList>
            <person name="Cai X."/>
            <person name="Sun X."/>
            <person name="Xu C."/>
            <person name="Sun H."/>
            <person name="Wang X."/>
            <person name="Ge C."/>
            <person name="Zhang Z."/>
            <person name="Wang Q."/>
            <person name="Fei Z."/>
            <person name="Jiao C."/>
            <person name="Wang Q."/>
        </authorList>
    </citation>
    <scope>NUCLEOTIDE SEQUENCE [LARGE SCALE GENOMIC DNA]</scope>
    <source>
        <strain evidence="17">cv. Varoflay</strain>
    </source>
</reference>
<keyword evidence="4 15" id="KW-0575">Peroxidase</keyword>
<protein>
    <recommendedName>
        <fullName evidence="3 15">Peroxidase</fullName>
        <ecNumber evidence="3 15">1.11.1.7</ecNumber>
    </recommendedName>
</protein>
<reference evidence="18" key="2">
    <citation type="submission" date="2025-08" db="UniProtKB">
        <authorList>
            <consortium name="RefSeq"/>
        </authorList>
    </citation>
    <scope>IDENTIFICATION</scope>
    <source>
        <tissue evidence="18">Leaf</tissue>
    </source>
</reference>
<keyword evidence="8 12" id="KW-0408">Iron</keyword>
<dbReference type="Gene3D" id="1.10.520.10">
    <property type="match status" value="1"/>
</dbReference>
<keyword evidence="15" id="KW-0964">Secreted</keyword>
<comment type="function">
    <text evidence="15">Removal of H(2)O(2), oxidation of toxic reductants, biosynthesis and degradation of lignin, suberization, auxin catabolism, response to environmental stresses such as wounding, pathogen attack and oxidative stress.</text>
</comment>
<keyword evidence="12 15" id="KW-0106">Calcium</keyword>
<dbReference type="RefSeq" id="XP_021857440.2">
    <property type="nucleotide sequence ID" value="XM_022001748.2"/>
</dbReference>
<feature type="binding site" evidence="12">
    <location>
        <position position="83"/>
    </location>
    <ligand>
        <name>Ca(2+)</name>
        <dbReference type="ChEBI" id="CHEBI:29108"/>
        <label>1</label>
    </ligand>
</feature>
<gene>
    <name evidence="18" type="primary">LOC110796672</name>
</gene>
<accession>A0A9R0K3T4</accession>
<evidence type="ECO:0000256" key="5">
    <source>
        <dbReference type="ARBA" id="ARBA00022617"/>
    </source>
</evidence>
<dbReference type="GO" id="GO:0005576">
    <property type="term" value="C:extracellular region"/>
    <property type="evidence" value="ECO:0007669"/>
    <property type="project" value="UniProtKB-SubCell"/>
</dbReference>
<dbReference type="GO" id="GO:0042744">
    <property type="term" value="P:hydrogen peroxide catabolic process"/>
    <property type="evidence" value="ECO:0007669"/>
    <property type="project" value="UniProtKB-KW"/>
</dbReference>
<dbReference type="PRINTS" id="PR00461">
    <property type="entry name" value="PLPEROXIDASE"/>
</dbReference>
<evidence type="ECO:0000256" key="6">
    <source>
        <dbReference type="ARBA" id="ARBA00022723"/>
    </source>
</evidence>
<comment type="catalytic activity">
    <reaction evidence="1 15">
        <text>2 a phenolic donor + H2O2 = 2 a phenolic radical donor + 2 H2O</text>
        <dbReference type="Rhea" id="RHEA:56136"/>
        <dbReference type="ChEBI" id="CHEBI:15377"/>
        <dbReference type="ChEBI" id="CHEBI:16240"/>
        <dbReference type="ChEBI" id="CHEBI:139520"/>
        <dbReference type="ChEBI" id="CHEBI:139521"/>
        <dbReference type="EC" id="1.11.1.7"/>
    </reaction>
</comment>
<dbReference type="GeneID" id="110796672"/>
<dbReference type="InterPro" id="IPR033905">
    <property type="entry name" value="Secretory_peroxidase"/>
</dbReference>
<evidence type="ECO:0000256" key="14">
    <source>
        <dbReference type="PIRSR" id="PIRSR600823-5"/>
    </source>
</evidence>
<dbReference type="GO" id="GO:0006950">
    <property type="term" value="P:response to stress"/>
    <property type="evidence" value="ECO:0000318"/>
    <property type="project" value="GO_Central"/>
</dbReference>